<comment type="caution">
    <text evidence="6">The sequence shown here is derived from an EMBL/GenBank/DDBJ whole genome shotgun (WGS) entry which is preliminary data.</text>
</comment>
<dbReference type="EMBL" id="MU806033">
    <property type="protein sequence ID" value="KAJ3841622.1"/>
    <property type="molecule type" value="Genomic_DNA"/>
</dbReference>
<keyword evidence="3" id="KW-0288">FMN</keyword>
<comment type="cofactor">
    <cofactor evidence="1">
        <name>FMN</name>
        <dbReference type="ChEBI" id="CHEBI:58210"/>
    </cofactor>
</comment>
<evidence type="ECO:0000256" key="1">
    <source>
        <dbReference type="ARBA" id="ARBA00001917"/>
    </source>
</evidence>
<evidence type="ECO:0000313" key="7">
    <source>
        <dbReference type="Proteomes" id="UP001163846"/>
    </source>
</evidence>
<gene>
    <name evidence="6" type="ORF">F5878DRAFT_578104</name>
</gene>
<comment type="similarity">
    <text evidence="4">Belongs to the flavoredoxin family.</text>
</comment>
<sequence length="286" mass="31793">MSFRLLPRPHSPLLSYVSSTLFRRWNSSAPFNPHKPLQWTSSPSPGWKLGDGASKAFSEHEHALRKTWDLDKMSTTDSYKLLTSAIIPRPVAFVSTLAEDGTPNLAPFSYFSMVSHNPPLLSVSFSLSSRRPKDTRENILATKEFTVNIISEHFIEAANATAVEAPANVDEWIISGLTMEPSSLVKPACVKESLFSMECQLHFAHDILDLENSNITNTLVLGLIKQVHAKESILSKNGMVVDPGKLRPVARLGGNTYARLTDTFDVPRPAWKEVRDAVNELVGRQR</sequence>
<dbReference type="SMART" id="SM00903">
    <property type="entry name" value="Flavin_Reduct"/>
    <property type="match status" value="1"/>
</dbReference>
<proteinExistence type="inferred from homology"/>
<evidence type="ECO:0000313" key="6">
    <source>
        <dbReference type="EMBL" id="KAJ3841622.1"/>
    </source>
</evidence>
<dbReference type="Gene3D" id="2.30.110.10">
    <property type="entry name" value="Electron Transport, Fmn-binding Protein, Chain A"/>
    <property type="match status" value="1"/>
</dbReference>
<dbReference type="AlphaFoldDB" id="A0AA38UK98"/>
<dbReference type="SUPFAM" id="SSF50475">
    <property type="entry name" value="FMN-binding split barrel"/>
    <property type="match status" value="1"/>
</dbReference>
<evidence type="ECO:0000256" key="2">
    <source>
        <dbReference type="ARBA" id="ARBA00022630"/>
    </source>
</evidence>
<dbReference type="InterPro" id="IPR012349">
    <property type="entry name" value="Split_barrel_FMN-bd"/>
</dbReference>
<dbReference type="PANTHER" id="PTHR33798">
    <property type="entry name" value="FLAVOPROTEIN OXYGENASE"/>
    <property type="match status" value="1"/>
</dbReference>
<accession>A0AA38UK98</accession>
<organism evidence="6 7">
    <name type="scientific">Lentinula raphanica</name>
    <dbReference type="NCBI Taxonomy" id="153919"/>
    <lineage>
        <taxon>Eukaryota</taxon>
        <taxon>Fungi</taxon>
        <taxon>Dikarya</taxon>
        <taxon>Basidiomycota</taxon>
        <taxon>Agaricomycotina</taxon>
        <taxon>Agaricomycetes</taxon>
        <taxon>Agaricomycetidae</taxon>
        <taxon>Agaricales</taxon>
        <taxon>Marasmiineae</taxon>
        <taxon>Omphalotaceae</taxon>
        <taxon>Lentinula</taxon>
    </lineage>
</organism>
<dbReference type="PANTHER" id="PTHR33798:SF5">
    <property type="entry name" value="FLAVIN REDUCTASE LIKE DOMAIN-CONTAINING PROTEIN"/>
    <property type="match status" value="1"/>
</dbReference>
<reference evidence="6" key="1">
    <citation type="submission" date="2022-08" db="EMBL/GenBank/DDBJ databases">
        <authorList>
            <consortium name="DOE Joint Genome Institute"/>
            <person name="Min B."/>
            <person name="Riley R."/>
            <person name="Sierra-Patev S."/>
            <person name="Naranjo-Ortiz M."/>
            <person name="Looney B."/>
            <person name="Konkel Z."/>
            <person name="Slot J.C."/>
            <person name="Sakamoto Y."/>
            <person name="Steenwyk J.L."/>
            <person name="Rokas A."/>
            <person name="Carro J."/>
            <person name="Camarero S."/>
            <person name="Ferreira P."/>
            <person name="Molpeceres G."/>
            <person name="Ruiz-Duenas F.J."/>
            <person name="Serrano A."/>
            <person name="Henrissat B."/>
            <person name="Drula E."/>
            <person name="Hughes K.W."/>
            <person name="Mata J.L."/>
            <person name="Ishikawa N.K."/>
            <person name="Vargas-Isla R."/>
            <person name="Ushijima S."/>
            <person name="Smith C.A."/>
            <person name="Ahrendt S."/>
            <person name="Andreopoulos W."/>
            <person name="He G."/>
            <person name="Labutti K."/>
            <person name="Lipzen A."/>
            <person name="Ng V."/>
            <person name="Sandor L."/>
            <person name="Barry K."/>
            <person name="Martinez A.T."/>
            <person name="Xiao Y."/>
            <person name="Gibbons J.G."/>
            <person name="Terashima K."/>
            <person name="Hibbett D.S."/>
            <person name="Grigoriev I.V."/>
        </authorList>
    </citation>
    <scope>NUCLEOTIDE SEQUENCE</scope>
    <source>
        <strain evidence="6">TFB9207</strain>
    </source>
</reference>
<feature type="domain" description="Flavin reductase like" evidence="5">
    <location>
        <begin position="84"/>
        <end position="239"/>
    </location>
</feature>
<evidence type="ECO:0000259" key="5">
    <source>
        <dbReference type="SMART" id="SM00903"/>
    </source>
</evidence>
<protein>
    <recommendedName>
        <fullName evidence="5">Flavin reductase like domain-containing protein</fullName>
    </recommendedName>
</protein>
<dbReference type="Proteomes" id="UP001163846">
    <property type="component" value="Unassembled WGS sequence"/>
</dbReference>
<keyword evidence="7" id="KW-1185">Reference proteome</keyword>
<dbReference type="InterPro" id="IPR002563">
    <property type="entry name" value="Flavin_Rdtase-like_dom"/>
</dbReference>
<dbReference type="Pfam" id="PF01613">
    <property type="entry name" value="Flavin_Reduct"/>
    <property type="match status" value="1"/>
</dbReference>
<dbReference type="GO" id="GO:0010181">
    <property type="term" value="F:FMN binding"/>
    <property type="evidence" value="ECO:0007669"/>
    <property type="project" value="InterPro"/>
</dbReference>
<evidence type="ECO:0000256" key="3">
    <source>
        <dbReference type="ARBA" id="ARBA00022643"/>
    </source>
</evidence>
<evidence type="ECO:0000256" key="4">
    <source>
        <dbReference type="ARBA" id="ARBA00038054"/>
    </source>
</evidence>
<keyword evidence="2" id="KW-0285">Flavoprotein</keyword>
<name>A0AA38UK98_9AGAR</name>